<organism evidence="1 2">
    <name type="scientific">Pyxidicoccus parkwayensis</name>
    <dbReference type="NCBI Taxonomy" id="2813578"/>
    <lineage>
        <taxon>Bacteria</taxon>
        <taxon>Pseudomonadati</taxon>
        <taxon>Myxococcota</taxon>
        <taxon>Myxococcia</taxon>
        <taxon>Myxococcales</taxon>
        <taxon>Cystobacterineae</taxon>
        <taxon>Myxococcaceae</taxon>
        <taxon>Pyxidicoccus</taxon>
    </lineage>
</organism>
<gene>
    <name evidence="1" type="ORF">JY651_35250</name>
</gene>
<keyword evidence="2" id="KW-1185">Reference proteome</keyword>
<name>A0ABX7NQ21_9BACT</name>
<protein>
    <submittedName>
        <fullName evidence="1">Uncharacterized protein</fullName>
    </submittedName>
</protein>
<evidence type="ECO:0000313" key="2">
    <source>
        <dbReference type="Proteomes" id="UP000662747"/>
    </source>
</evidence>
<dbReference type="RefSeq" id="WP_206722049.1">
    <property type="nucleotide sequence ID" value="NZ_CP071090.1"/>
</dbReference>
<dbReference type="Proteomes" id="UP000662747">
    <property type="component" value="Chromosome"/>
</dbReference>
<dbReference type="EMBL" id="CP071090">
    <property type="protein sequence ID" value="QSQ20469.1"/>
    <property type="molecule type" value="Genomic_DNA"/>
</dbReference>
<dbReference type="Pfam" id="PF19458">
    <property type="entry name" value="DUF5995"/>
    <property type="match status" value="1"/>
</dbReference>
<proteinExistence type="predicted"/>
<dbReference type="InterPro" id="IPR046037">
    <property type="entry name" value="DUF5995"/>
</dbReference>
<reference evidence="1 2" key="1">
    <citation type="submission" date="2021-02" db="EMBL/GenBank/DDBJ databases">
        <title>De Novo genome assembly of isolated myxobacteria.</title>
        <authorList>
            <person name="Stevens D.C."/>
        </authorList>
    </citation>
    <scope>NUCLEOTIDE SEQUENCE [LARGE SCALE GENOMIC DNA]</scope>
    <source>
        <strain evidence="2">SCPEA02</strain>
    </source>
</reference>
<accession>A0ABX7NQ21</accession>
<sequence>MTALLDGIDLHPRDVDSALVALNTVVARLAARNDARAVFPDVYGIITRNVAREVRRGDQGLFLEPAWISRLAGRFAERYLETLAWSLRGEPQDCAAWDIAYRAASAGTTVPLDDAALGISAHINFDLALGLWQTIEEMGDTTPEKLARYKHDHDAVNALLAESLPEAVARLEERYGCTVTPWIRRPALMPMTSEVALFVLGLWRAHVWEDVLALVHAPDRAAQQAVITRMHQRSHSLGRVLSVGSEVRRLARTWGFAPARAALSRVRPAPVLRLVPAPVPVPVRVRSRAG</sequence>
<evidence type="ECO:0000313" key="1">
    <source>
        <dbReference type="EMBL" id="QSQ20469.1"/>
    </source>
</evidence>